<keyword evidence="6" id="KW-1185">Reference proteome</keyword>
<gene>
    <name evidence="5" type="ORF">ACFONC_04165</name>
</gene>
<keyword evidence="3 5" id="KW-0378">Hydrolase</keyword>
<dbReference type="PANTHER" id="PTHR46124">
    <property type="entry name" value="D-AMINOACYL-TRNA DEACYLASE"/>
    <property type="match status" value="1"/>
</dbReference>
<evidence type="ECO:0000256" key="3">
    <source>
        <dbReference type="ARBA" id="ARBA00022801"/>
    </source>
</evidence>
<feature type="region of interest" description="Disordered" evidence="4">
    <location>
        <begin position="244"/>
        <end position="268"/>
    </location>
</feature>
<dbReference type="RefSeq" id="WP_386742468.1">
    <property type="nucleotide sequence ID" value="NZ_JBHRYA010000003.1"/>
</dbReference>
<proteinExistence type="inferred from homology"/>
<dbReference type="InterPro" id="IPR015991">
    <property type="entry name" value="TatD/YcfH-like"/>
</dbReference>
<dbReference type="CDD" id="cd01310">
    <property type="entry name" value="TatD_DNAse"/>
    <property type="match status" value="1"/>
</dbReference>
<dbReference type="PROSITE" id="PS01137">
    <property type="entry name" value="TATD_1"/>
    <property type="match status" value="1"/>
</dbReference>
<comment type="similarity">
    <text evidence="1">Belongs to the metallo-dependent hydrolases superfamily. TatD-type hydrolase family.</text>
</comment>
<dbReference type="SUPFAM" id="SSF51556">
    <property type="entry name" value="Metallo-dependent hydrolases"/>
    <property type="match status" value="1"/>
</dbReference>
<organism evidence="5 6">
    <name type="scientific">Luteimonas soli</name>
    <dbReference type="NCBI Taxonomy" id="1648966"/>
    <lineage>
        <taxon>Bacteria</taxon>
        <taxon>Pseudomonadati</taxon>
        <taxon>Pseudomonadota</taxon>
        <taxon>Gammaproteobacteria</taxon>
        <taxon>Lysobacterales</taxon>
        <taxon>Lysobacteraceae</taxon>
        <taxon>Luteimonas</taxon>
    </lineage>
</organism>
<reference evidence="6" key="1">
    <citation type="journal article" date="2019" name="Int. J. Syst. Evol. Microbiol.">
        <title>The Global Catalogue of Microorganisms (GCM) 10K type strain sequencing project: providing services to taxonomists for standard genome sequencing and annotation.</title>
        <authorList>
            <consortium name="The Broad Institute Genomics Platform"/>
            <consortium name="The Broad Institute Genome Sequencing Center for Infectious Disease"/>
            <person name="Wu L."/>
            <person name="Ma J."/>
        </authorList>
    </citation>
    <scope>NUCLEOTIDE SEQUENCE [LARGE SCALE GENOMIC DNA]</scope>
    <source>
        <strain evidence="6">KCTC 42441</strain>
    </source>
</reference>
<dbReference type="PROSITE" id="PS01090">
    <property type="entry name" value="TATD_2"/>
    <property type="match status" value="1"/>
</dbReference>
<dbReference type="PROSITE" id="PS01091">
    <property type="entry name" value="TATD_3"/>
    <property type="match status" value="1"/>
</dbReference>
<sequence length="268" mass="29643">MLVDSHCHLDAGEFDRDRDQVVARARAAGVVRQVVPAIHAAGWPKLRGICAGTDGLFPAYGLHPMFLTEHRPEHLAQLRDWIERERPIAVGECGLDYFVEGLDHDAQQRYFEGQLALAREHDLPVIVHARRAVDAVIASIRRVGKLRGVVHSWSGSRQQAEQLWELGFLLGIGGPVTYQRANRLRKLVADMPIEHLLLETDAPDQPDSAIQGQRNEPARLRAVCETVAELRGISPEEVARATTGNAERLFGFPPDLPSEAPPRPGDAP</sequence>
<dbReference type="EC" id="3.1.-.-" evidence="5"/>
<dbReference type="InterPro" id="IPR018228">
    <property type="entry name" value="DNase_TatD-rel_CS"/>
</dbReference>
<dbReference type="Proteomes" id="UP001595705">
    <property type="component" value="Unassembled WGS sequence"/>
</dbReference>
<accession>A0ABV7XJU5</accession>
<dbReference type="GO" id="GO:0016787">
    <property type="term" value="F:hydrolase activity"/>
    <property type="evidence" value="ECO:0007669"/>
    <property type="project" value="UniProtKB-KW"/>
</dbReference>
<keyword evidence="2" id="KW-0479">Metal-binding</keyword>
<dbReference type="InterPro" id="IPR032466">
    <property type="entry name" value="Metal_Hydrolase"/>
</dbReference>
<dbReference type="NCBIfam" id="TIGR00010">
    <property type="entry name" value="YchF/TatD family DNA exonuclease"/>
    <property type="match status" value="1"/>
</dbReference>
<dbReference type="Gene3D" id="3.20.20.140">
    <property type="entry name" value="Metal-dependent hydrolases"/>
    <property type="match status" value="1"/>
</dbReference>
<evidence type="ECO:0000256" key="1">
    <source>
        <dbReference type="ARBA" id="ARBA00009275"/>
    </source>
</evidence>
<evidence type="ECO:0000313" key="5">
    <source>
        <dbReference type="EMBL" id="MFC3715343.1"/>
    </source>
</evidence>
<name>A0ABV7XJU5_9GAMM</name>
<feature type="compositionally biased region" description="Pro residues" evidence="4">
    <location>
        <begin position="254"/>
        <end position="268"/>
    </location>
</feature>
<dbReference type="InterPro" id="IPR001130">
    <property type="entry name" value="TatD-like"/>
</dbReference>
<dbReference type="PIRSF" id="PIRSF005902">
    <property type="entry name" value="DNase_TatD"/>
    <property type="match status" value="1"/>
</dbReference>
<dbReference type="EMBL" id="JBHRYA010000003">
    <property type="protein sequence ID" value="MFC3715343.1"/>
    <property type="molecule type" value="Genomic_DNA"/>
</dbReference>
<protein>
    <submittedName>
        <fullName evidence="5">TatD family hydrolase</fullName>
        <ecNumber evidence="5">3.1.-.-</ecNumber>
    </submittedName>
</protein>
<evidence type="ECO:0000313" key="6">
    <source>
        <dbReference type="Proteomes" id="UP001595705"/>
    </source>
</evidence>
<dbReference type="Pfam" id="PF01026">
    <property type="entry name" value="TatD_DNase"/>
    <property type="match status" value="1"/>
</dbReference>
<dbReference type="PANTHER" id="PTHR46124:SF3">
    <property type="entry name" value="HYDROLASE"/>
    <property type="match status" value="1"/>
</dbReference>
<comment type="caution">
    <text evidence="5">The sequence shown here is derived from an EMBL/GenBank/DDBJ whole genome shotgun (WGS) entry which is preliminary data.</text>
</comment>
<evidence type="ECO:0000256" key="4">
    <source>
        <dbReference type="SAM" id="MobiDB-lite"/>
    </source>
</evidence>
<evidence type="ECO:0000256" key="2">
    <source>
        <dbReference type="ARBA" id="ARBA00022723"/>
    </source>
</evidence>